<sequence length="58" mass="6545">MRRAPIKPSLSMFCCPHRTELLTSFNSTMTLLQGKALVKDVTQDLICEVEGNPKFIMC</sequence>
<protein>
    <submittedName>
        <fullName evidence="1">Uncharacterized protein</fullName>
    </submittedName>
</protein>
<dbReference type="EMBL" id="LAVV01007641">
    <property type="protein sequence ID" value="KNZ55268.1"/>
    <property type="molecule type" value="Genomic_DNA"/>
</dbReference>
<keyword evidence="2" id="KW-1185">Reference proteome</keyword>
<comment type="caution">
    <text evidence="1">The sequence shown here is derived from an EMBL/GenBank/DDBJ whole genome shotgun (WGS) entry which is preliminary data.</text>
</comment>
<accession>A0A0L6V3A9</accession>
<dbReference type="AlphaFoldDB" id="A0A0L6V3A9"/>
<gene>
    <name evidence="1" type="ORF">VP01_2725g4</name>
</gene>
<proteinExistence type="predicted"/>
<dbReference type="Proteomes" id="UP000037035">
    <property type="component" value="Unassembled WGS sequence"/>
</dbReference>
<reference evidence="1 2" key="1">
    <citation type="submission" date="2015-08" db="EMBL/GenBank/DDBJ databases">
        <title>Next Generation Sequencing and Analysis of the Genome of Puccinia sorghi L Schw, the Causal Agent of Maize Common Rust.</title>
        <authorList>
            <person name="Rochi L."/>
            <person name="Burguener G."/>
            <person name="Darino M."/>
            <person name="Turjanski A."/>
            <person name="Kreff E."/>
            <person name="Dieguez M.J."/>
            <person name="Sacco F."/>
        </authorList>
    </citation>
    <scope>NUCLEOTIDE SEQUENCE [LARGE SCALE GENOMIC DNA]</scope>
    <source>
        <strain evidence="1 2">RO10H11247</strain>
    </source>
</reference>
<organism evidence="1 2">
    <name type="scientific">Puccinia sorghi</name>
    <dbReference type="NCBI Taxonomy" id="27349"/>
    <lineage>
        <taxon>Eukaryota</taxon>
        <taxon>Fungi</taxon>
        <taxon>Dikarya</taxon>
        <taxon>Basidiomycota</taxon>
        <taxon>Pucciniomycotina</taxon>
        <taxon>Pucciniomycetes</taxon>
        <taxon>Pucciniales</taxon>
        <taxon>Pucciniaceae</taxon>
        <taxon>Puccinia</taxon>
    </lineage>
</organism>
<dbReference type="VEuPathDB" id="FungiDB:VP01_2725g4"/>
<name>A0A0L6V3A9_9BASI</name>
<evidence type="ECO:0000313" key="2">
    <source>
        <dbReference type="Proteomes" id="UP000037035"/>
    </source>
</evidence>
<evidence type="ECO:0000313" key="1">
    <source>
        <dbReference type="EMBL" id="KNZ55268.1"/>
    </source>
</evidence>